<keyword evidence="3" id="KW-0238">DNA-binding</keyword>
<protein>
    <submittedName>
        <fullName evidence="6">Sigma-70 family RNA polymerase sigma factor</fullName>
    </submittedName>
</protein>
<name>A0ABS6FIA4_9FIRM</name>
<reference evidence="6 7" key="1">
    <citation type="submission" date="2021-06" db="EMBL/GenBank/DDBJ databases">
        <authorList>
            <person name="Sun Q."/>
            <person name="Li D."/>
        </authorList>
    </citation>
    <scope>NUCLEOTIDE SEQUENCE [LARGE SCALE GENOMIC DNA]</scope>
    <source>
        <strain evidence="6 7">MSJ-1</strain>
    </source>
</reference>
<sequence length="191" mass="22478">MNLNNYEDFDKILKLALIGENRAKAQLVEMLDPLIRSSIKKYCPIFNEFEDLYSDGVAMVLFCIENFDNKRSFLKYVKSYLMYHYLNTYKYLKNFDTHVSDEKGDDDLSVFDTLASDEDIEMEFLEGEKLEVLKDALDALTPRQKEVVVLYFYERLGLSEIADYLRISKWTVVNLKRNAIENLRKYIAGKL</sequence>
<dbReference type="InterPro" id="IPR007630">
    <property type="entry name" value="RNA_pol_sigma70_r4"/>
</dbReference>
<evidence type="ECO:0000256" key="3">
    <source>
        <dbReference type="ARBA" id="ARBA00023125"/>
    </source>
</evidence>
<comment type="caution">
    <text evidence="6">The sequence shown here is derived from an EMBL/GenBank/DDBJ whole genome shotgun (WGS) entry which is preliminary data.</text>
</comment>
<dbReference type="EMBL" id="JAHLQO010000005">
    <property type="protein sequence ID" value="MBU5669905.1"/>
    <property type="molecule type" value="Genomic_DNA"/>
</dbReference>
<dbReference type="PANTHER" id="PTHR30385">
    <property type="entry name" value="SIGMA FACTOR F FLAGELLAR"/>
    <property type="match status" value="1"/>
</dbReference>
<evidence type="ECO:0000256" key="2">
    <source>
        <dbReference type="ARBA" id="ARBA00023082"/>
    </source>
</evidence>
<dbReference type="CDD" id="cd06171">
    <property type="entry name" value="Sigma70_r4"/>
    <property type="match status" value="1"/>
</dbReference>
<keyword evidence="7" id="KW-1185">Reference proteome</keyword>
<accession>A0ABS6FIA4</accession>
<keyword evidence="2" id="KW-0731">Sigma factor</keyword>
<feature type="domain" description="RNA polymerase sigma-70 region 4" evidence="5">
    <location>
        <begin position="136"/>
        <end position="185"/>
    </location>
</feature>
<gene>
    <name evidence="6" type="ORF">KQI68_08670</name>
</gene>
<evidence type="ECO:0000313" key="6">
    <source>
        <dbReference type="EMBL" id="MBU5669905.1"/>
    </source>
</evidence>
<evidence type="ECO:0000256" key="4">
    <source>
        <dbReference type="ARBA" id="ARBA00023163"/>
    </source>
</evidence>
<dbReference type="InterPro" id="IPR014284">
    <property type="entry name" value="RNA_pol_sigma-70_dom"/>
</dbReference>
<evidence type="ECO:0000259" key="5">
    <source>
        <dbReference type="Pfam" id="PF04545"/>
    </source>
</evidence>
<dbReference type="Pfam" id="PF04545">
    <property type="entry name" value="Sigma70_r4"/>
    <property type="match status" value="1"/>
</dbReference>
<keyword evidence="4" id="KW-0804">Transcription</keyword>
<keyword evidence="1" id="KW-0805">Transcription regulation</keyword>
<evidence type="ECO:0000313" key="7">
    <source>
        <dbReference type="Proteomes" id="UP000783742"/>
    </source>
</evidence>
<organism evidence="6 7">
    <name type="scientific">Peptoniphilus ovalis</name>
    <dbReference type="NCBI Taxonomy" id="2841503"/>
    <lineage>
        <taxon>Bacteria</taxon>
        <taxon>Bacillati</taxon>
        <taxon>Bacillota</taxon>
        <taxon>Tissierellia</taxon>
        <taxon>Tissierellales</taxon>
        <taxon>Peptoniphilaceae</taxon>
        <taxon>Peptoniphilus</taxon>
    </lineage>
</organism>
<dbReference type="Proteomes" id="UP000783742">
    <property type="component" value="Unassembled WGS sequence"/>
</dbReference>
<dbReference type="NCBIfam" id="TIGR02937">
    <property type="entry name" value="sigma70-ECF"/>
    <property type="match status" value="1"/>
</dbReference>
<evidence type="ECO:0000256" key="1">
    <source>
        <dbReference type="ARBA" id="ARBA00023015"/>
    </source>
</evidence>
<proteinExistence type="predicted"/>